<gene>
    <name evidence="12" type="ORF">E4U56_000942</name>
</gene>
<feature type="region of interest" description="Disordered" evidence="10">
    <location>
        <begin position="243"/>
        <end position="374"/>
    </location>
</feature>
<name>A0A9P7MR83_9HYPO</name>
<dbReference type="GO" id="GO:0005634">
    <property type="term" value="C:nucleus"/>
    <property type="evidence" value="ECO:0007669"/>
    <property type="project" value="UniProtKB-SubCell"/>
</dbReference>
<feature type="compositionally biased region" description="Low complexity" evidence="10">
    <location>
        <begin position="220"/>
        <end position="229"/>
    </location>
</feature>
<feature type="region of interest" description="Disordered" evidence="10">
    <location>
        <begin position="156"/>
        <end position="229"/>
    </location>
</feature>
<dbReference type="EMBL" id="SRPS01000123">
    <property type="protein sequence ID" value="KAG5967269.1"/>
    <property type="molecule type" value="Genomic_DNA"/>
</dbReference>
<dbReference type="GO" id="GO:0051301">
    <property type="term" value="P:cell division"/>
    <property type="evidence" value="ECO:0007669"/>
    <property type="project" value="UniProtKB-KW"/>
</dbReference>
<dbReference type="PANTHER" id="PTHR16040">
    <property type="entry name" value="AUSTRALIN, ISOFORM A-RELATED"/>
    <property type="match status" value="1"/>
</dbReference>
<dbReference type="InterPro" id="IPR018867">
    <property type="entry name" value="Cell_div_borealin"/>
</dbReference>
<evidence type="ECO:0000256" key="9">
    <source>
        <dbReference type="ARBA" id="ARBA00023328"/>
    </source>
</evidence>
<protein>
    <recommendedName>
        <fullName evidence="11">Borealin N-terminal domain-containing protein</fullName>
    </recommendedName>
</protein>
<evidence type="ECO:0000256" key="1">
    <source>
        <dbReference type="ARBA" id="ARBA00004123"/>
    </source>
</evidence>
<comment type="subcellular location">
    <subcellularLocation>
        <location evidence="2">Chromosome</location>
        <location evidence="2">Centromere</location>
    </subcellularLocation>
    <subcellularLocation>
        <location evidence="1">Nucleus</location>
    </subcellularLocation>
</comment>
<feature type="compositionally biased region" description="Polar residues" evidence="10">
    <location>
        <begin position="188"/>
        <end position="197"/>
    </location>
</feature>
<feature type="compositionally biased region" description="Basic residues" evidence="10">
    <location>
        <begin position="1"/>
        <end position="10"/>
    </location>
</feature>
<keyword evidence="9" id="KW-0137">Centromere</keyword>
<dbReference type="Proteomes" id="UP000784919">
    <property type="component" value="Unassembled WGS sequence"/>
</dbReference>
<evidence type="ECO:0000256" key="2">
    <source>
        <dbReference type="ARBA" id="ARBA00004584"/>
    </source>
</evidence>
<comment type="caution">
    <text evidence="12">The sequence shown here is derived from an EMBL/GenBank/DDBJ whole genome shotgun (WGS) entry which is preliminary data.</text>
</comment>
<feature type="compositionally biased region" description="Low complexity" evidence="10">
    <location>
        <begin position="343"/>
        <end position="367"/>
    </location>
</feature>
<keyword evidence="8" id="KW-0131">Cell cycle</keyword>
<feature type="compositionally biased region" description="Low complexity" evidence="10">
    <location>
        <begin position="255"/>
        <end position="285"/>
    </location>
</feature>
<evidence type="ECO:0000256" key="6">
    <source>
        <dbReference type="ARBA" id="ARBA00022776"/>
    </source>
</evidence>
<evidence type="ECO:0000256" key="10">
    <source>
        <dbReference type="SAM" id="MobiDB-lite"/>
    </source>
</evidence>
<feature type="domain" description="Borealin N-terminal" evidence="11">
    <location>
        <begin position="50"/>
        <end position="106"/>
    </location>
</feature>
<evidence type="ECO:0000256" key="3">
    <source>
        <dbReference type="ARBA" id="ARBA00009914"/>
    </source>
</evidence>
<sequence length="374" mass="39904">MAPVKSKKRVSDRSITSPTRTNTKVLLKSPSTPTGPSPVKQHTIGLNAQQKQALIDNIQLEITERARRLRAQYQLQAQGLRSRIEIRINRIPMSLRKLKIGDLLQKYAQQEQSKNVSKPPPIPAKDAPVSAPPRHLLARSLPTGRGYKRMSNEISGNKENAVEHVDGTKKRARIPPVDNGRLRPGQVLSPTSSNSRLTNRDRHTSPTKSFIARPGSPLKASGTSRSTATTTANLLSSMVEKAKVNRAKGTKKMFTTSEMSTSSTTGTTAASRARRNGGTTAAKAASYRPGTRNGRRASNTSEISEGSAGTVATKASLPLKAGPQTQTTKSSVMGSIRKGMTGGTRKAAGAAATTKSTTTPATTTAGGRVLRKRG</sequence>
<dbReference type="InterPro" id="IPR018851">
    <property type="entry name" value="Borealin_N"/>
</dbReference>
<evidence type="ECO:0000256" key="8">
    <source>
        <dbReference type="ARBA" id="ARBA00023306"/>
    </source>
</evidence>
<dbReference type="Pfam" id="PF10444">
    <property type="entry name" value="Nbl1_Borealin_N"/>
    <property type="match status" value="1"/>
</dbReference>
<evidence type="ECO:0000259" key="11">
    <source>
        <dbReference type="Pfam" id="PF10444"/>
    </source>
</evidence>
<dbReference type="AlphaFoldDB" id="A0A9P7MR83"/>
<evidence type="ECO:0000256" key="7">
    <source>
        <dbReference type="ARBA" id="ARBA00023242"/>
    </source>
</evidence>
<feature type="region of interest" description="Disordered" evidence="10">
    <location>
        <begin position="1"/>
        <end position="42"/>
    </location>
</feature>
<dbReference type="GO" id="GO:0032133">
    <property type="term" value="C:chromosome passenger complex"/>
    <property type="evidence" value="ECO:0007669"/>
    <property type="project" value="TreeGrafter"/>
</dbReference>
<reference evidence="12" key="1">
    <citation type="journal article" date="2020" name="bioRxiv">
        <title>Whole genome comparisons of ergot fungi reveals the divergence and evolution of species within the genus Claviceps are the result of varying mechanisms driving genome evolution and host range expansion.</title>
        <authorList>
            <person name="Wyka S.A."/>
            <person name="Mondo S.J."/>
            <person name="Liu M."/>
            <person name="Dettman J."/>
            <person name="Nalam V."/>
            <person name="Broders K.D."/>
        </authorList>
    </citation>
    <scope>NUCLEOTIDE SEQUENCE</scope>
    <source>
        <strain evidence="12">CCC 1102</strain>
    </source>
</reference>
<feature type="compositionally biased region" description="Polar residues" evidence="10">
    <location>
        <begin position="13"/>
        <end position="34"/>
    </location>
</feature>
<dbReference type="GO" id="GO:0000775">
    <property type="term" value="C:chromosome, centromeric region"/>
    <property type="evidence" value="ECO:0007669"/>
    <property type="project" value="UniProtKB-SubCell"/>
</dbReference>
<feature type="compositionally biased region" description="Basic and acidic residues" evidence="10">
    <location>
        <begin position="160"/>
        <end position="169"/>
    </location>
</feature>
<evidence type="ECO:0000313" key="12">
    <source>
        <dbReference type="EMBL" id="KAG5967269.1"/>
    </source>
</evidence>
<dbReference type="GO" id="GO:0000070">
    <property type="term" value="P:mitotic sister chromatid segregation"/>
    <property type="evidence" value="ECO:0007669"/>
    <property type="project" value="TreeGrafter"/>
</dbReference>
<keyword evidence="6" id="KW-0498">Mitosis</keyword>
<dbReference type="PANTHER" id="PTHR16040:SF7">
    <property type="entry name" value="AUSTRALIN, ISOFORM A-RELATED"/>
    <property type="match status" value="1"/>
</dbReference>
<evidence type="ECO:0000256" key="5">
    <source>
        <dbReference type="ARBA" id="ARBA00022618"/>
    </source>
</evidence>
<proteinExistence type="inferred from homology"/>
<keyword evidence="5" id="KW-0132">Cell division</keyword>
<evidence type="ECO:0000313" key="13">
    <source>
        <dbReference type="Proteomes" id="UP000784919"/>
    </source>
</evidence>
<accession>A0A9P7MR83</accession>
<feature type="compositionally biased region" description="Polar residues" evidence="10">
    <location>
        <begin position="323"/>
        <end position="333"/>
    </location>
</feature>
<dbReference type="GO" id="GO:0051233">
    <property type="term" value="C:spindle midzone"/>
    <property type="evidence" value="ECO:0007669"/>
    <property type="project" value="TreeGrafter"/>
</dbReference>
<evidence type="ECO:0000256" key="4">
    <source>
        <dbReference type="ARBA" id="ARBA00022454"/>
    </source>
</evidence>
<keyword evidence="4" id="KW-0158">Chromosome</keyword>
<keyword evidence="7" id="KW-0539">Nucleus</keyword>
<feature type="region of interest" description="Disordered" evidence="10">
    <location>
        <begin position="110"/>
        <end position="139"/>
    </location>
</feature>
<comment type="similarity">
    <text evidence="3">Belongs to the borealin family.</text>
</comment>
<organism evidence="12 13">
    <name type="scientific">Claviceps arundinis</name>
    <dbReference type="NCBI Taxonomy" id="1623583"/>
    <lineage>
        <taxon>Eukaryota</taxon>
        <taxon>Fungi</taxon>
        <taxon>Dikarya</taxon>
        <taxon>Ascomycota</taxon>
        <taxon>Pezizomycotina</taxon>
        <taxon>Sordariomycetes</taxon>
        <taxon>Hypocreomycetidae</taxon>
        <taxon>Hypocreales</taxon>
        <taxon>Clavicipitaceae</taxon>
        <taxon>Claviceps</taxon>
    </lineage>
</organism>
<dbReference type="OrthoDB" id="2392550at2759"/>